<keyword evidence="1" id="KW-1133">Transmembrane helix</keyword>
<evidence type="ECO:0000313" key="3">
    <source>
        <dbReference type="Proteomes" id="UP000248889"/>
    </source>
</evidence>
<keyword evidence="3" id="KW-1185">Reference proteome</keyword>
<organism evidence="2 3">
    <name type="scientific">Streptacidiphilus pinicola</name>
    <dbReference type="NCBI Taxonomy" id="2219663"/>
    <lineage>
        <taxon>Bacteria</taxon>
        <taxon>Bacillati</taxon>
        <taxon>Actinomycetota</taxon>
        <taxon>Actinomycetes</taxon>
        <taxon>Kitasatosporales</taxon>
        <taxon>Streptomycetaceae</taxon>
        <taxon>Streptacidiphilus</taxon>
    </lineage>
</organism>
<dbReference type="Proteomes" id="UP000248889">
    <property type="component" value="Unassembled WGS sequence"/>
</dbReference>
<sequence length="78" mass="8897">MKYRYWCGECGYKTPWADEPAGRLAQLRHYARWHAGVVPGGHRERRHRWSDVGQGCLVLLCLALLLLAALVLAWLSGH</sequence>
<evidence type="ECO:0000256" key="1">
    <source>
        <dbReference type="SAM" id="Phobius"/>
    </source>
</evidence>
<dbReference type="RefSeq" id="WP_111500508.1">
    <property type="nucleotide sequence ID" value="NZ_QKYN01000037.1"/>
</dbReference>
<reference evidence="2 3" key="1">
    <citation type="submission" date="2018-06" db="EMBL/GenBank/DDBJ databases">
        <title>Streptacidiphilus pinicola sp. nov., isolated from pine grove soil.</title>
        <authorList>
            <person name="Roh S.G."/>
            <person name="Park S."/>
            <person name="Kim M.-K."/>
            <person name="Yun B.-R."/>
            <person name="Park J."/>
            <person name="Kim M.J."/>
            <person name="Kim Y.S."/>
            <person name="Kim S.B."/>
        </authorList>
    </citation>
    <scope>NUCLEOTIDE SEQUENCE [LARGE SCALE GENOMIC DNA]</scope>
    <source>
        <strain evidence="2 3">MMS16-CNU450</strain>
    </source>
</reference>
<dbReference type="EMBL" id="QKYN01000037">
    <property type="protein sequence ID" value="RAG85806.1"/>
    <property type="molecule type" value="Genomic_DNA"/>
</dbReference>
<protein>
    <submittedName>
        <fullName evidence="2">Uncharacterized protein</fullName>
    </submittedName>
</protein>
<dbReference type="AlphaFoldDB" id="A0A2X0J673"/>
<keyword evidence="1" id="KW-0812">Transmembrane</keyword>
<keyword evidence="1" id="KW-0472">Membrane</keyword>
<gene>
    <name evidence="2" type="ORF">DN069_09875</name>
</gene>
<feature type="transmembrane region" description="Helical" evidence="1">
    <location>
        <begin position="52"/>
        <end position="75"/>
    </location>
</feature>
<dbReference type="OrthoDB" id="3872738at2"/>
<evidence type="ECO:0000313" key="2">
    <source>
        <dbReference type="EMBL" id="RAG85806.1"/>
    </source>
</evidence>
<comment type="caution">
    <text evidence="2">The sequence shown here is derived from an EMBL/GenBank/DDBJ whole genome shotgun (WGS) entry which is preliminary data.</text>
</comment>
<name>A0A2X0J673_9ACTN</name>
<proteinExistence type="predicted"/>
<accession>A0A2X0J673</accession>